<keyword evidence="19" id="KW-1185">Reference proteome</keyword>
<dbReference type="OrthoDB" id="9805026at2"/>
<comment type="similarity">
    <text evidence="3">Belongs to the ribonuclease III family.</text>
</comment>
<evidence type="ECO:0000313" key="18">
    <source>
        <dbReference type="EMBL" id="SHJ60278.1"/>
    </source>
</evidence>
<keyword evidence="11 15" id="KW-0255">Endonuclease</keyword>
<feature type="binding site" evidence="15">
    <location>
        <position position="46"/>
    </location>
    <ligand>
        <name>Mg(2+)</name>
        <dbReference type="ChEBI" id="CHEBI:18420"/>
    </ligand>
</feature>
<organism evidence="18 19">
    <name type="scientific">Anaerobranca californiensis DSM 14826</name>
    <dbReference type="NCBI Taxonomy" id="1120989"/>
    <lineage>
        <taxon>Bacteria</taxon>
        <taxon>Bacillati</taxon>
        <taxon>Bacillota</taxon>
        <taxon>Clostridia</taxon>
        <taxon>Eubacteriales</taxon>
        <taxon>Proteinivoracaceae</taxon>
        <taxon>Anaerobranca</taxon>
    </lineage>
</organism>
<comment type="catalytic activity">
    <reaction evidence="1 15">
        <text>Endonucleolytic cleavage to 5'-phosphomonoester.</text>
        <dbReference type="EC" id="3.1.26.3"/>
    </reaction>
</comment>
<feature type="binding site" evidence="15">
    <location>
        <position position="119"/>
    </location>
    <ligand>
        <name>Mg(2+)</name>
        <dbReference type="ChEBI" id="CHEBI:18420"/>
    </ligand>
</feature>
<dbReference type="GO" id="GO:0019843">
    <property type="term" value="F:rRNA binding"/>
    <property type="evidence" value="ECO:0007669"/>
    <property type="project" value="UniProtKB-KW"/>
</dbReference>
<feature type="binding site" evidence="15">
    <location>
        <position position="122"/>
    </location>
    <ligand>
        <name>Mg(2+)</name>
        <dbReference type="ChEBI" id="CHEBI:18420"/>
    </ligand>
</feature>
<dbReference type="GO" id="GO:0006364">
    <property type="term" value="P:rRNA processing"/>
    <property type="evidence" value="ECO:0007669"/>
    <property type="project" value="UniProtKB-UniRule"/>
</dbReference>
<dbReference type="PANTHER" id="PTHR11207:SF0">
    <property type="entry name" value="RIBONUCLEASE 3"/>
    <property type="match status" value="1"/>
</dbReference>
<keyword evidence="6 15" id="KW-0698">rRNA processing</keyword>
<keyword evidence="13 15" id="KW-0460">Magnesium</keyword>
<evidence type="ECO:0000256" key="10">
    <source>
        <dbReference type="ARBA" id="ARBA00022723"/>
    </source>
</evidence>
<dbReference type="GO" id="GO:0046872">
    <property type="term" value="F:metal ion binding"/>
    <property type="evidence" value="ECO:0007669"/>
    <property type="project" value="UniProtKB-KW"/>
</dbReference>
<keyword evidence="5 15" id="KW-0963">Cytoplasm</keyword>
<feature type="domain" description="DRBM" evidence="16">
    <location>
        <begin position="159"/>
        <end position="228"/>
    </location>
</feature>
<dbReference type="Proteomes" id="UP000243547">
    <property type="component" value="Unassembled WGS sequence"/>
</dbReference>
<evidence type="ECO:0000259" key="16">
    <source>
        <dbReference type="PROSITE" id="PS50137"/>
    </source>
</evidence>
<gene>
    <name evidence="15" type="primary">rnc</name>
    <name evidence="18" type="ORF">SAMN02745227_00183</name>
</gene>
<evidence type="ECO:0000256" key="8">
    <source>
        <dbReference type="ARBA" id="ARBA00022694"/>
    </source>
</evidence>
<evidence type="ECO:0000256" key="12">
    <source>
        <dbReference type="ARBA" id="ARBA00022801"/>
    </source>
</evidence>
<dbReference type="NCBIfam" id="TIGR02191">
    <property type="entry name" value="RNaseIII"/>
    <property type="match status" value="1"/>
</dbReference>
<evidence type="ECO:0000256" key="14">
    <source>
        <dbReference type="ARBA" id="ARBA00022884"/>
    </source>
</evidence>
<comment type="subunit">
    <text evidence="4 15">Homodimer.</text>
</comment>
<dbReference type="GO" id="GO:0010468">
    <property type="term" value="P:regulation of gene expression"/>
    <property type="evidence" value="ECO:0007669"/>
    <property type="project" value="TreeGrafter"/>
</dbReference>
<evidence type="ECO:0000256" key="1">
    <source>
        <dbReference type="ARBA" id="ARBA00000109"/>
    </source>
</evidence>
<dbReference type="InterPro" id="IPR014720">
    <property type="entry name" value="dsRBD_dom"/>
</dbReference>
<keyword evidence="14 15" id="KW-0694">RNA-binding</keyword>
<dbReference type="InterPro" id="IPR036389">
    <property type="entry name" value="RNase_III_sf"/>
</dbReference>
<dbReference type="InterPro" id="IPR000999">
    <property type="entry name" value="RNase_III_dom"/>
</dbReference>
<dbReference type="FunFam" id="3.30.160.20:FF:000003">
    <property type="entry name" value="Ribonuclease 3"/>
    <property type="match status" value="1"/>
</dbReference>
<dbReference type="CDD" id="cd10845">
    <property type="entry name" value="DSRM_RNAse_III_family"/>
    <property type="match status" value="1"/>
</dbReference>
<sequence length="233" mass="26439">MKELQRLLKKYNVYIKNMDTFVKAFTHTSYAFENNLGLKGHNERLEFLGDAVLELIISKYLFNFTTEITEGEMTRLRAQIVCEQSLVKAAKRLNFGSYIYLGKGEEKTGGRNKASILADVFEAFVGALYLEVGFEKCYDIVVDILNQEINEAFIKGETDYKTQLQEYIQKNGVNKLTYKVIKETGPDHDKEFTTSVYLNGKLMGTGIGKSKKAAEQSAAQKALENFFSGDKLR</sequence>
<dbReference type="PANTHER" id="PTHR11207">
    <property type="entry name" value="RIBONUCLEASE III"/>
    <property type="match status" value="1"/>
</dbReference>
<evidence type="ECO:0000256" key="3">
    <source>
        <dbReference type="ARBA" id="ARBA00010183"/>
    </source>
</evidence>
<name>A0A1M6KMJ5_9FIRM</name>
<evidence type="ECO:0000313" key="19">
    <source>
        <dbReference type="Proteomes" id="UP000243547"/>
    </source>
</evidence>
<dbReference type="EMBL" id="FRAI01000005">
    <property type="protein sequence ID" value="SHJ60278.1"/>
    <property type="molecule type" value="Genomic_DNA"/>
</dbReference>
<keyword evidence="15" id="KW-0699">rRNA-binding</keyword>
<protein>
    <recommendedName>
        <fullName evidence="15">Ribonuclease 3</fullName>
        <ecNumber evidence="15">3.1.26.3</ecNumber>
    </recommendedName>
    <alternativeName>
        <fullName evidence="15">Ribonuclease III</fullName>
        <shortName evidence="15">RNase III</shortName>
    </alternativeName>
</protein>
<dbReference type="FunFam" id="1.10.1520.10:FF:000001">
    <property type="entry name" value="Ribonuclease 3"/>
    <property type="match status" value="1"/>
</dbReference>
<proteinExistence type="inferred from homology"/>
<evidence type="ECO:0000259" key="17">
    <source>
        <dbReference type="PROSITE" id="PS50142"/>
    </source>
</evidence>
<dbReference type="PROSITE" id="PS50137">
    <property type="entry name" value="DS_RBD"/>
    <property type="match status" value="1"/>
</dbReference>
<evidence type="ECO:0000256" key="11">
    <source>
        <dbReference type="ARBA" id="ARBA00022759"/>
    </source>
</evidence>
<dbReference type="GO" id="GO:0005737">
    <property type="term" value="C:cytoplasm"/>
    <property type="evidence" value="ECO:0007669"/>
    <property type="project" value="UniProtKB-SubCell"/>
</dbReference>
<dbReference type="STRING" id="1120989.SAMN02745227_00183"/>
<comment type="cofactor">
    <cofactor evidence="15">
        <name>Mg(2+)</name>
        <dbReference type="ChEBI" id="CHEBI:18420"/>
    </cofactor>
</comment>
<evidence type="ECO:0000256" key="6">
    <source>
        <dbReference type="ARBA" id="ARBA00022552"/>
    </source>
</evidence>
<keyword evidence="9 15" id="KW-0540">Nuclease</keyword>
<dbReference type="EC" id="3.1.26.3" evidence="15"/>
<feature type="active site" evidence="15">
    <location>
        <position position="122"/>
    </location>
</feature>
<evidence type="ECO:0000256" key="5">
    <source>
        <dbReference type="ARBA" id="ARBA00022490"/>
    </source>
</evidence>
<keyword evidence="10 15" id="KW-0479">Metal-binding</keyword>
<evidence type="ECO:0000256" key="13">
    <source>
        <dbReference type="ARBA" id="ARBA00022842"/>
    </source>
</evidence>
<comment type="subcellular location">
    <subcellularLocation>
        <location evidence="2 15">Cytoplasm</location>
    </subcellularLocation>
</comment>
<dbReference type="AlphaFoldDB" id="A0A1M6KMJ5"/>
<dbReference type="GO" id="GO:0008033">
    <property type="term" value="P:tRNA processing"/>
    <property type="evidence" value="ECO:0007669"/>
    <property type="project" value="UniProtKB-KW"/>
</dbReference>
<dbReference type="PROSITE" id="PS00517">
    <property type="entry name" value="RNASE_3_1"/>
    <property type="match status" value="1"/>
</dbReference>
<dbReference type="SUPFAM" id="SSF54768">
    <property type="entry name" value="dsRNA-binding domain-like"/>
    <property type="match status" value="1"/>
</dbReference>
<accession>A0A1M6KMJ5</accession>
<dbReference type="Pfam" id="PF14622">
    <property type="entry name" value="Ribonucleas_3_3"/>
    <property type="match status" value="1"/>
</dbReference>
<dbReference type="SMART" id="SM00358">
    <property type="entry name" value="DSRM"/>
    <property type="match status" value="1"/>
</dbReference>
<dbReference type="GO" id="GO:0003725">
    <property type="term" value="F:double-stranded RNA binding"/>
    <property type="evidence" value="ECO:0007669"/>
    <property type="project" value="TreeGrafter"/>
</dbReference>
<dbReference type="Pfam" id="PF00035">
    <property type="entry name" value="dsrm"/>
    <property type="match status" value="1"/>
</dbReference>
<evidence type="ECO:0000256" key="15">
    <source>
        <dbReference type="HAMAP-Rule" id="MF_00104"/>
    </source>
</evidence>
<feature type="active site" evidence="15">
    <location>
        <position position="50"/>
    </location>
</feature>
<evidence type="ECO:0000256" key="4">
    <source>
        <dbReference type="ARBA" id="ARBA00011738"/>
    </source>
</evidence>
<dbReference type="GO" id="GO:0004525">
    <property type="term" value="F:ribonuclease III activity"/>
    <property type="evidence" value="ECO:0007669"/>
    <property type="project" value="UniProtKB-UniRule"/>
</dbReference>
<dbReference type="CDD" id="cd00593">
    <property type="entry name" value="RIBOc"/>
    <property type="match status" value="1"/>
</dbReference>
<reference evidence="19" key="1">
    <citation type="submission" date="2016-11" db="EMBL/GenBank/DDBJ databases">
        <authorList>
            <person name="Varghese N."/>
            <person name="Submissions S."/>
        </authorList>
    </citation>
    <scope>NUCLEOTIDE SEQUENCE [LARGE SCALE GENOMIC DNA]</scope>
    <source>
        <strain evidence="19">DSM 14826</strain>
    </source>
</reference>
<dbReference type="Gene3D" id="1.10.1520.10">
    <property type="entry name" value="Ribonuclease III domain"/>
    <property type="match status" value="1"/>
</dbReference>
<keyword evidence="7 15" id="KW-0507">mRNA processing</keyword>
<comment type="function">
    <text evidence="15">Digests double-stranded RNA. Involved in the processing of primary rRNA transcript to yield the immediate precursors to the large and small rRNAs (23S and 16S). Processes some mRNAs, and tRNAs when they are encoded in the rRNA operon. Processes pre-crRNA and tracrRNA of type II CRISPR loci if present in the organism.</text>
</comment>
<dbReference type="HAMAP" id="MF_00104">
    <property type="entry name" value="RNase_III"/>
    <property type="match status" value="1"/>
</dbReference>
<dbReference type="Gene3D" id="3.30.160.20">
    <property type="match status" value="1"/>
</dbReference>
<keyword evidence="12 15" id="KW-0378">Hydrolase</keyword>
<keyword evidence="8 15" id="KW-0819">tRNA processing</keyword>
<dbReference type="SUPFAM" id="SSF69065">
    <property type="entry name" value="RNase III domain-like"/>
    <property type="match status" value="1"/>
</dbReference>
<feature type="domain" description="RNase III" evidence="17">
    <location>
        <begin position="4"/>
        <end position="133"/>
    </location>
</feature>
<evidence type="ECO:0000256" key="2">
    <source>
        <dbReference type="ARBA" id="ARBA00004496"/>
    </source>
</evidence>
<dbReference type="SMART" id="SM00535">
    <property type="entry name" value="RIBOc"/>
    <property type="match status" value="1"/>
</dbReference>
<dbReference type="GO" id="GO:0006397">
    <property type="term" value="P:mRNA processing"/>
    <property type="evidence" value="ECO:0007669"/>
    <property type="project" value="UniProtKB-UniRule"/>
</dbReference>
<evidence type="ECO:0000256" key="7">
    <source>
        <dbReference type="ARBA" id="ARBA00022664"/>
    </source>
</evidence>
<dbReference type="GO" id="GO:0042802">
    <property type="term" value="F:identical protein binding"/>
    <property type="evidence" value="ECO:0007669"/>
    <property type="project" value="UniProtKB-ARBA"/>
</dbReference>
<dbReference type="RefSeq" id="WP_072905445.1">
    <property type="nucleotide sequence ID" value="NZ_FRAI01000005.1"/>
</dbReference>
<evidence type="ECO:0000256" key="9">
    <source>
        <dbReference type="ARBA" id="ARBA00022722"/>
    </source>
</evidence>
<dbReference type="PROSITE" id="PS50142">
    <property type="entry name" value="RNASE_3_2"/>
    <property type="match status" value="1"/>
</dbReference>
<dbReference type="InterPro" id="IPR011907">
    <property type="entry name" value="RNase_III"/>
</dbReference>